<feature type="transmembrane region" description="Helical" evidence="1">
    <location>
        <begin position="31"/>
        <end position="53"/>
    </location>
</feature>
<keyword evidence="3" id="KW-1185">Reference proteome</keyword>
<keyword evidence="1" id="KW-0472">Membrane</keyword>
<evidence type="ECO:0000256" key="1">
    <source>
        <dbReference type="SAM" id="Phobius"/>
    </source>
</evidence>
<keyword evidence="1" id="KW-0812">Transmembrane</keyword>
<keyword evidence="1" id="KW-1133">Transmembrane helix</keyword>
<name>A0A4U0NQX9_9ACTN</name>
<dbReference type="RefSeq" id="WP_136738430.1">
    <property type="nucleotide sequence ID" value="NZ_SUMB01000002.1"/>
</dbReference>
<comment type="caution">
    <text evidence="2">The sequence shown here is derived from an EMBL/GenBank/DDBJ whole genome shotgun (WGS) entry which is preliminary data.</text>
</comment>
<evidence type="ECO:0000313" key="2">
    <source>
        <dbReference type="EMBL" id="TJZ56810.1"/>
    </source>
</evidence>
<sequence length="191" mass="20327">MADRVIFRERAIQAYRQGTEKDFVPRLTLRPVIVCLWLLLAVLIVTTALAWFIRVPTYVGAQGTILQNDARSGRSGGTTAAALFLPADQPAHLRVGQAVHARIGSSGPSASGAVVRVEPGVISPDAARAKYRYEPGADTVRQPWTVAIVRLRQSLPPATYGGSILTARVETGSQRLVTLFTGLGNPVGGAS</sequence>
<dbReference type="OrthoDB" id="4321691at2"/>
<accession>A0A4U0NQX9</accession>
<evidence type="ECO:0000313" key="3">
    <source>
        <dbReference type="Proteomes" id="UP000308697"/>
    </source>
</evidence>
<gene>
    <name evidence="2" type="ORF">FCH28_04605</name>
</gene>
<proteinExistence type="predicted"/>
<dbReference type="EMBL" id="SUMB01000002">
    <property type="protein sequence ID" value="TJZ56810.1"/>
    <property type="molecule type" value="Genomic_DNA"/>
</dbReference>
<dbReference type="Proteomes" id="UP000308697">
    <property type="component" value="Unassembled WGS sequence"/>
</dbReference>
<reference evidence="2 3" key="1">
    <citation type="submission" date="2019-04" db="EMBL/GenBank/DDBJ databases">
        <title>Streptomyces piniterrae sp. nov., a heliquinomycin-producing actinomycete isolated from rhizosphere soil of Pinus yunnanensis.</title>
        <authorList>
            <person name="Zhuang X."/>
            <person name="Zhao J."/>
        </authorList>
    </citation>
    <scope>NUCLEOTIDE SEQUENCE [LARGE SCALE GENOMIC DNA]</scope>
    <source>
        <strain evidence="3">jys28</strain>
    </source>
</reference>
<protein>
    <submittedName>
        <fullName evidence="2">Uncharacterized protein</fullName>
    </submittedName>
</protein>
<dbReference type="AlphaFoldDB" id="A0A4U0NQX9"/>
<organism evidence="2 3">
    <name type="scientific">Streptomyces piniterrae</name>
    <dbReference type="NCBI Taxonomy" id="2571125"/>
    <lineage>
        <taxon>Bacteria</taxon>
        <taxon>Bacillati</taxon>
        <taxon>Actinomycetota</taxon>
        <taxon>Actinomycetes</taxon>
        <taxon>Kitasatosporales</taxon>
        <taxon>Streptomycetaceae</taxon>
        <taxon>Streptomyces</taxon>
    </lineage>
</organism>